<keyword evidence="1" id="KW-1133">Transmembrane helix</keyword>
<accession>A0A518BLW1</accession>
<keyword evidence="1" id="KW-0472">Membrane</keyword>
<sequence length="217" mass="22032">MVAILPLPAVLLPGTGGAPDLLALLAWLTWTGGAAGWLAGAAGVRPVIGALCASAAWSLAVACAVALGPQRQVDPGLVRAVLGLGPALGLAVAGLAWGARRPTWAPAGATATLALTVTLCALPGRADLVERGWAERRPQLAATLLDLSPLSVAAETAGVDWMRHPSVYGPAGTDWFSDRRRPHGPLAAMVALVLGCSLGFASAGVRRADRNAARSHR</sequence>
<dbReference type="Proteomes" id="UP000316921">
    <property type="component" value="Chromosome"/>
</dbReference>
<dbReference type="AlphaFoldDB" id="A0A518BLW1"/>
<name>A0A518BLW1_9BACT</name>
<proteinExistence type="predicted"/>
<dbReference type="EMBL" id="CP036287">
    <property type="protein sequence ID" value="QDU67937.1"/>
    <property type="molecule type" value="Genomic_DNA"/>
</dbReference>
<gene>
    <name evidence="2" type="ORF">Pla133_30260</name>
</gene>
<evidence type="ECO:0000313" key="2">
    <source>
        <dbReference type="EMBL" id="QDU67937.1"/>
    </source>
</evidence>
<keyword evidence="1" id="KW-0812">Transmembrane</keyword>
<dbReference type="KEGG" id="pbap:Pla133_30260"/>
<keyword evidence="3" id="KW-1185">Reference proteome</keyword>
<reference evidence="2 3" key="1">
    <citation type="submission" date="2019-02" db="EMBL/GenBank/DDBJ databases">
        <title>Deep-cultivation of Planctomycetes and their phenomic and genomic characterization uncovers novel biology.</title>
        <authorList>
            <person name="Wiegand S."/>
            <person name="Jogler M."/>
            <person name="Boedeker C."/>
            <person name="Pinto D."/>
            <person name="Vollmers J."/>
            <person name="Rivas-Marin E."/>
            <person name="Kohn T."/>
            <person name="Peeters S.H."/>
            <person name="Heuer A."/>
            <person name="Rast P."/>
            <person name="Oberbeckmann S."/>
            <person name="Bunk B."/>
            <person name="Jeske O."/>
            <person name="Meyerdierks A."/>
            <person name="Storesund J.E."/>
            <person name="Kallscheuer N."/>
            <person name="Luecker S."/>
            <person name="Lage O.M."/>
            <person name="Pohl T."/>
            <person name="Merkel B.J."/>
            <person name="Hornburger P."/>
            <person name="Mueller R.-W."/>
            <person name="Bruemmer F."/>
            <person name="Labrenz M."/>
            <person name="Spormann A.M."/>
            <person name="Op den Camp H."/>
            <person name="Overmann J."/>
            <person name="Amann R."/>
            <person name="Jetten M.S.M."/>
            <person name="Mascher T."/>
            <person name="Medema M.H."/>
            <person name="Devos D.P."/>
            <person name="Kaster A.-K."/>
            <person name="Ovreas L."/>
            <person name="Rohde M."/>
            <person name="Galperin M.Y."/>
            <person name="Jogler C."/>
        </authorList>
    </citation>
    <scope>NUCLEOTIDE SEQUENCE [LARGE SCALE GENOMIC DNA]</scope>
    <source>
        <strain evidence="2 3">Pla133</strain>
    </source>
</reference>
<evidence type="ECO:0000256" key="1">
    <source>
        <dbReference type="SAM" id="Phobius"/>
    </source>
</evidence>
<feature type="transmembrane region" description="Helical" evidence="1">
    <location>
        <begin position="186"/>
        <end position="205"/>
    </location>
</feature>
<organism evidence="2 3">
    <name type="scientific">Engelhardtia mirabilis</name>
    <dbReference type="NCBI Taxonomy" id="2528011"/>
    <lineage>
        <taxon>Bacteria</taxon>
        <taxon>Pseudomonadati</taxon>
        <taxon>Planctomycetota</taxon>
        <taxon>Planctomycetia</taxon>
        <taxon>Planctomycetia incertae sedis</taxon>
        <taxon>Engelhardtia</taxon>
    </lineage>
</organism>
<feature type="transmembrane region" description="Helical" evidence="1">
    <location>
        <begin position="47"/>
        <end position="68"/>
    </location>
</feature>
<protein>
    <submittedName>
        <fullName evidence="2">Uncharacterized protein</fullName>
    </submittedName>
</protein>
<evidence type="ECO:0000313" key="3">
    <source>
        <dbReference type="Proteomes" id="UP000316921"/>
    </source>
</evidence>
<feature type="transmembrane region" description="Helical" evidence="1">
    <location>
        <begin position="80"/>
        <end position="98"/>
    </location>
</feature>